<keyword evidence="12" id="KW-1185">Reference proteome</keyword>
<gene>
    <name evidence="11" type="ORF">AJ79_02211</name>
</gene>
<feature type="region of interest" description="Disordered" evidence="8">
    <location>
        <begin position="70"/>
        <end position="92"/>
    </location>
</feature>
<evidence type="ECO:0000313" key="11">
    <source>
        <dbReference type="EMBL" id="PGH15830.1"/>
    </source>
</evidence>
<reference evidence="11 12" key="1">
    <citation type="submission" date="2017-10" db="EMBL/GenBank/DDBJ databases">
        <title>Comparative genomics in systemic dimorphic fungi from Ajellomycetaceae.</title>
        <authorList>
            <person name="Munoz J.F."/>
            <person name="Mcewen J.G."/>
            <person name="Clay O.K."/>
            <person name="Cuomo C.A."/>
        </authorList>
    </citation>
    <scope>NUCLEOTIDE SEQUENCE [LARGE SCALE GENOMIC DNA]</scope>
    <source>
        <strain evidence="11 12">UAMH5409</strain>
    </source>
</reference>
<feature type="transmembrane region" description="Helical" evidence="9">
    <location>
        <begin position="348"/>
        <end position="368"/>
    </location>
</feature>
<dbReference type="InterPro" id="IPR022764">
    <property type="entry name" value="Peptidase_S54_rhomboid_dom"/>
</dbReference>
<comment type="caution">
    <text evidence="11">The sequence shown here is derived from an EMBL/GenBank/DDBJ whole genome shotgun (WGS) entry which is preliminary data.</text>
</comment>
<evidence type="ECO:0000256" key="3">
    <source>
        <dbReference type="ARBA" id="ARBA00022692"/>
    </source>
</evidence>
<evidence type="ECO:0000256" key="5">
    <source>
        <dbReference type="ARBA" id="ARBA00022989"/>
    </source>
</evidence>
<dbReference type="OrthoDB" id="10260614at2759"/>
<keyword evidence="7" id="KW-0175">Coiled coil</keyword>
<protein>
    <recommendedName>
        <fullName evidence="10">Peptidase S54 rhomboid domain-containing protein</fullName>
    </recommendedName>
</protein>
<keyword evidence="4" id="KW-0378">Hydrolase</keyword>
<dbReference type="FunFam" id="1.20.1540.10:FF:000012">
    <property type="entry name" value="Rhomboid family protein"/>
    <property type="match status" value="1"/>
</dbReference>
<feature type="transmembrane region" description="Helical" evidence="9">
    <location>
        <begin position="494"/>
        <end position="514"/>
    </location>
</feature>
<evidence type="ECO:0000256" key="7">
    <source>
        <dbReference type="SAM" id="Coils"/>
    </source>
</evidence>
<evidence type="ECO:0000256" key="8">
    <source>
        <dbReference type="SAM" id="MobiDB-lite"/>
    </source>
</evidence>
<evidence type="ECO:0000259" key="10">
    <source>
        <dbReference type="Pfam" id="PF01694"/>
    </source>
</evidence>
<dbReference type="InterPro" id="IPR035952">
    <property type="entry name" value="Rhomboid-like_sf"/>
</dbReference>
<comment type="similarity">
    <text evidence="2">Belongs to the peptidase S54 family.</text>
</comment>
<evidence type="ECO:0000256" key="1">
    <source>
        <dbReference type="ARBA" id="ARBA00004141"/>
    </source>
</evidence>
<keyword evidence="6 9" id="KW-0472">Membrane</keyword>
<evidence type="ECO:0000256" key="6">
    <source>
        <dbReference type="ARBA" id="ARBA00023136"/>
    </source>
</evidence>
<feature type="transmembrane region" description="Helical" evidence="9">
    <location>
        <begin position="454"/>
        <end position="473"/>
    </location>
</feature>
<accession>A0A2B7Y3K9</accession>
<dbReference type="Proteomes" id="UP000223968">
    <property type="component" value="Unassembled WGS sequence"/>
</dbReference>
<dbReference type="EMBL" id="PDNB01000022">
    <property type="protein sequence ID" value="PGH15830.1"/>
    <property type="molecule type" value="Genomic_DNA"/>
</dbReference>
<evidence type="ECO:0000256" key="4">
    <source>
        <dbReference type="ARBA" id="ARBA00022801"/>
    </source>
</evidence>
<dbReference type="GO" id="GO:0004252">
    <property type="term" value="F:serine-type endopeptidase activity"/>
    <property type="evidence" value="ECO:0007669"/>
    <property type="project" value="InterPro"/>
</dbReference>
<dbReference type="GO" id="GO:0016020">
    <property type="term" value="C:membrane"/>
    <property type="evidence" value="ECO:0007669"/>
    <property type="project" value="UniProtKB-SubCell"/>
</dbReference>
<keyword evidence="5 9" id="KW-1133">Transmembrane helix</keyword>
<comment type="subcellular location">
    <subcellularLocation>
        <location evidence="1">Membrane</location>
        <topology evidence="1">Multi-pass membrane protein</topology>
    </subcellularLocation>
</comment>
<keyword evidence="3 9" id="KW-0812">Transmembrane</keyword>
<dbReference type="PANTHER" id="PTHR43731">
    <property type="entry name" value="RHOMBOID PROTEASE"/>
    <property type="match status" value="1"/>
</dbReference>
<dbReference type="AlphaFoldDB" id="A0A2B7Y3K9"/>
<feature type="transmembrane region" description="Helical" evidence="9">
    <location>
        <begin position="310"/>
        <end position="328"/>
    </location>
</feature>
<feature type="coiled-coil region" evidence="7">
    <location>
        <begin position="164"/>
        <end position="191"/>
    </location>
</feature>
<dbReference type="InterPro" id="IPR050925">
    <property type="entry name" value="Rhomboid_protease_S54"/>
</dbReference>
<proteinExistence type="inferred from homology"/>
<evidence type="ECO:0000256" key="2">
    <source>
        <dbReference type="ARBA" id="ARBA00009045"/>
    </source>
</evidence>
<sequence length="569" mass="63935">MGIRSAPTPHAASRALLRALIPDNSQSYAVRCMSSSSRNTIINHSALYPIKPTEIFQSCLSRPFASTTFPAARSKTPRTPAPLKSNKRDDGIRFRNSDLSATEISQIFGQEQIPVPLANRMLRILQERRVSGTIDVDLPADIKDVVSEEVTLTGLDWLREKYPMDEDAAILKRIEREAKEEEQRLIRRGQELGLYKPQSGVFDKPVEKEGDVYGRSLLKEERERNEQKFKEEQERKNREWLEGEERDRAKLMESVQKSKELQMFQDQAVVEAQPRADPVARPALAWIQKHHIRATSHDWDTSKLTKAGRILPSLAIALLTMGLCYILAENYQPAPREQRMMPNTPPAAATVLGLIGINTLIFVLWRAFPPAWRMLNRYFVSVPLYPYSTSIVGSVFSHQQFKHLGTNMFILWFVGTRLHEELGRADFLSLYLSSGVLASLTSLTAHVLQNNLTVSSLGASGAIAGLLAAWCMIHADDKLTLIFLPQSWQETFSANGSMFLAAIALVEIVSLMALPFRSKAPLMDHWSHLGGYVAGGVVGWLWKEGEEERRKGRIKKEGLLGFLFGGGSR</sequence>
<dbReference type="Gene3D" id="1.20.1540.10">
    <property type="entry name" value="Rhomboid-like"/>
    <property type="match status" value="1"/>
</dbReference>
<name>A0A2B7Y3K9_9EURO</name>
<dbReference type="PANTHER" id="PTHR43731:SF14">
    <property type="entry name" value="PRESENILIN-ASSOCIATED RHOMBOID-LIKE PROTEIN, MITOCHONDRIAL"/>
    <property type="match status" value="1"/>
</dbReference>
<feature type="coiled-coil region" evidence="7">
    <location>
        <begin position="215"/>
        <end position="261"/>
    </location>
</feature>
<evidence type="ECO:0000313" key="12">
    <source>
        <dbReference type="Proteomes" id="UP000223968"/>
    </source>
</evidence>
<dbReference type="STRING" id="1447875.A0A2B7Y3K9"/>
<evidence type="ECO:0000256" key="9">
    <source>
        <dbReference type="SAM" id="Phobius"/>
    </source>
</evidence>
<dbReference type="SUPFAM" id="SSF144091">
    <property type="entry name" value="Rhomboid-like"/>
    <property type="match status" value="1"/>
</dbReference>
<feature type="domain" description="Peptidase S54 rhomboid" evidence="10">
    <location>
        <begin position="391"/>
        <end position="541"/>
    </location>
</feature>
<dbReference type="GO" id="GO:0006465">
    <property type="term" value="P:signal peptide processing"/>
    <property type="evidence" value="ECO:0007669"/>
    <property type="project" value="TreeGrafter"/>
</dbReference>
<organism evidence="11 12">
    <name type="scientific">Helicocarpus griseus UAMH5409</name>
    <dbReference type="NCBI Taxonomy" id="1447875"/>
    <lineage>
        <taxon>Eukaryota</taxon>
        <taxon>Fungi</taxon>
        <taxon>Dikarya</taxon>
        <taxon>Ascomycota</taxon>
        <taxon>Pezizomycotina</taxon>
        <taxon>Eurotiomycetes</taxon>
        <taxon>Eurotiomycetidae</taxon>
        <taxon>Onygenales</taxon>
        <taxon>Ajellomycetaceae</taxon>
        <taxon>Helicocarpus</taxon>
    </lineage>
</organism>
<dbReference type="Pfam" id="PF01694">
    <property type="entry name" value="Rhomboid"/>
    <property type="match status" value="1"/>
</dbReference>